<dbReference type="EMBL" id="CP093343">
    <property type="protein sequence ID" value="WOG85663.1"/>
    <property type="molecule type" value="Genomic_DNA"/>
</dbReference>
<evidence type="ECO:0000313" key="1">
    <source>
        <dbReference type="EMBL" id="WOG85663.1"/>
    </source>
</evidence>
<dbReference type="AlphaFoldDB" id="A0A166J5X2"/>
<dbReference type="Gramene" id="KZN11830">
    <property type="protein sequence ID" value="KZN11830"/>
    <property type="gene ID" value="DCAR_004486"/>
</dbReference>
<evidence type="ECO:0000313" key="2">
    <source>
        <dbReference type="Proteomes" id="UP000077755"/>
    </source>
</evidence>
<keyword evidence="2" id="KW-1185">Reference proteome</keyword>
<gene>
    <name evidence="1" type="ORF">DCAR_0104854</name>
</gene>
<dbReference type="PANTHER" id="PTHR21573">
    <property type="entry name" value="ER MEMBRANE PROTEIN COMPLEX SUBUNIT 1"/>
    <property type="match status" value="1"/>
</dbReference>
<reference evidence="1" key="1">
    <citation type="journal article" date="2016" name="Nat. Genet.">
        <title>A high-quality carrot genome assembly provides new insights into carotenoid accumulation and asterid genome evolution.</title>
        <authorList>
            <person name="Iorizzo M."/>
            <person name="Ellison S."/>
            <person name="Senalik D."/>
            <person name="Zeng P."/>
            <person name="Satapoomin P."/>
            <person name="Huang J."/>
            <person name="Bowman M."/>
            <person name="Iovene M."/>
            <person name="Sanseverino W."/>
            <person name="Cavagnaro P."/>
            <person name="Yildiz M."/>
            <person name="Macko-Podgorni A."/>
            <person name="Moranska E."/>
            <person name="Grzebelus E."/>
            <person name="Grzebelus D."/>
            <person name="Ashrafi H."/>
            <person name="Zheng Z."/>
            <person name="Cheng S."/>
            <person name="Spooner D."/>
            <person name="Van Deynze A."/>
            <person name="Simon P."/>
        </authorList>
    </citation>
    <scope>NUCLEOTIDE SEQUENCE</scope>
    <source>
        <tissue evidence="1">Leaf</tissue>
    </source>
</reference>
<accession>A0A166J5X2</accession>
<dbReference type="GO" id="GO:0034975">
    <property type="term" value="P:protein folding in endoplasmic reticulum"/>
    <property type="evidence" value="ECO:0007669"/>
    <property type="project" value="TreeGrafter"/>
</dbReference>
<dbReference type="GO" id="GO:0072546">
    <property type="term" value="C:EMC complex"/>
    <property type="evidence" value="ECO:0007669"/>
    <property type="project" value="InterPro"/>
</dbReference>
<name>A0A166J5X2_DAUCS</name>
<protein>
    <submittedName>
        <fullName evidence="1">Uncharacterized protein</fullName>
    </submittedName>
</protein>
<proteinExistence type="predicted"/>
<dbReference type="InterPro" id="IPR026895">
    <property type="entry name" value="EMC1"/>
</dbReference>
<organism evidence="1 2">
    <name type="scientific">Daucus carota subsp. sativus</name>
    <name type="common">Carrot</name>
    <dbReference type="NCBI Taxonomy" id="79200"/>
    <lineage>
        <taxon>Eukaryota</taxon>
        <taxon>Viridiplantae</taxon>
        <taxon>Streptophyta</taxon>
        <taxon>Embryophyta</taxon>
        <taxon>Tracheophyta</taxon>
        <taxon>Spermatophyta</taxon>
        <taxon>Magnoliopsida</taxon>
        <taxon>eudicotyledons</taxon>
        <taxon>Gunneridae</taxon>
        <taxon>Pentapetalae</taxon>
        <taxon>asterids</taxon>
        <taxon>campanulids</taxon>
        <taxon>Apiales</taxon>
        <taxon>Apiaceae</taxon>
        <taxon>Apioideae</taxon>
        <taxon>Scandiceae</taxon>
        <taxon>Daucinae</taxon>
        <taxon>Daucus</taxon>
        <taxon>Daucus sect. Daucus</taxon>
    </lineage>
</organism>
<dbReference type="Proteomes" id="UP000077755">
    <property type="component" value="Chromosome 1"/>
</dbReference>
<reference evidence="1" key="2">
    <citation type="submission" date="2022-03" db="EMBL/GenBank/DDBJ databases">
        <title>Draft title - Genomic analysis of global carrot germplasm unveils the trajectory of domestication and the origin of high carotenoid orange carrot.</title>
        <authorList>
            <person name="Iorizzo M."/>
            <person name="Ellison S."/>
            <person name="Senalik D."/>
            <person name="Macko-Podgorni A."/>
            <person name="Grzebelus D."/>
            <person name="Bostan H."/>
            <person name="Rolling W."/>
            <person name="Curaba J."/>
            <person name="Simon P."/>
        </authorList>
    </citation>
    <scope>NUCLEOTIDE SEQUENCE</scope>
    <source>
        <tissue evidence="1">Leaf</tissue>
    </source>
</reference>
<sequence length="257" mass="28718">MVGNDGKREFLYTSPLELLATVAETVSDHPTLQETCHGPNIAEKDSSFERITAGEGDRSPSEVNDLVDDISSSEVSDLVDRDDQRKVKKVRSLKDVMRAVNEKASSKTSITAHNLPHKNQKLSLTKQKKIHSEVEESEKIITTVTRKLNEVVHTQAKVIADEDVMFKYISKNILLVATVSPKATGEIGSVTPEESSLVVYLIDTITGRILHRMTHHGSQGPVHAVLSENWVVYHYFNLRAHRYEMSVIEIYDQSPTG</sequence>
<dbReference type="PANTHER" id="PTHR21573:SF0">
    <property type="entry name" value="ER MEMBRANE PROTEIN COMPLEX SUBUNIT 1"/>
    <property type="match status" value="1"/>
</dbReference>